<dbReference type="Pfam" id="PF25912">
    <property type="entry name" value="DUF7964"/>
    <property type="match status" value="1"/>
</dbReference>
<evidence type="ECO:0000313" key="3">
    <source>
        <dbReference type="EMBL" id="GAA0291455.1"/>
    </source>
</evidence>
<dbReference type="InterPro" id="IPR024047">
    <property type="entry name" value="MM3350-like_sf"/>
</dbReference>
<accession>A0AAV3S4C1</accession>
<organism evidence="3 4">
    <name type="scientific">Halarchaeum salinum</name>
    <dbReference type="NCBI Taxonomy" id="489912"/>
    <lineage>
        <taxon>Archaea</taxon>
        <taxon>Methanobacteriati</taxon>
        <taxon>Methanobacteriota</taxon>
        <taxon>Stenosarchaea group</taxon>
        <taxon>Halobacteria</taxon>
        <taxon>Halobacteriales</taxon>
        <taxon>Halobacteriaceae</taxon>
    </lineage>
</organism>
<evidence type="ECO:0000259" key="1">
    <source>
        <dbReference type="Pfam" id="PF07929"/>
    </source>
</evidence>
<dbReference type="InterPro" id="IPR058270">
    <property type="entry name" value="DUF7964"/>
</dbReference>
<sequence length="291" mass="32562">MTAYRFRVKFAPDPTSLWRDIVVGADRTLDEFQTTINAAMGLNQDHLWFFGIDEDYWESDVKYQCPAEHEDLPSGQPMQFGETTDSAGATTVGEMVAQLDLDQYDRICYLFDYGDEWRFYAILKEVVDDPDRRAPEVVKEKGDEIDQYTSAGEDGSPLPDRLQELGLPDTAVPTADLRALEDRDDVAHVIVLLSIETGFGAVSERFMIQFDDVGYLLENSPRGWEVIEEVDGGDKTEEALLSALASAAREWHAEIAEIASAASGQVFDDQTVEAMNVELNQGLERTGYSHL</sequence>
<dbReference type="EMBL" id="BAAABL010000016">
    <property type="protein sequence ID" value="GAA0291455.1"/>
    <property type="molecule type" value="Genomic_DNA"/>
</dbReference>
<gene>
    <name evidence="3" type="ORF">GCM10009066_02450</name>
</gene>
<feature type="domain" description="Plasmid pRiA4b Orf3-like" evidence="1">
    <location>
        <begin position="3"/>
        <end position="142"/>
    </location>
</feature>
<protein>
    <submittedName>
        <fullName evidence="3">Uncharacterized protein</fullName>
    </submittedName>
</protein>
<reference evidence="3 4" key="1">
    <citation type="journal article" date="2019" name="Int. J. Syst. Evol. Microbiol.">
        <title>The Global Catalogue of Microorganisms (GCM) 10K type strain sequencing project: providing services to taxonomists for standard genome sequencing and annotation.</title>
        <authorList>
            <consortium name="The Broad Institute Genomics Platform"/>
            <consortium name="The Broad Institute Genome Sequencing Center for Infectious Disease"/>
            <person name="Wu L."/>
            <person name="Ma J."/>
        </authorList>
    </citation>
    <scope>NUCLEOTIDE SEQUENCE [LARGE SCALE GENOMIC DNA]</scope>
    <source>
        <strain evidence="3 4">JCM 16330</strain>
    </source>
</reference>
<dbReference type="InterPro" id="IPR012912">
    <property type="entry name" value="Plasmid_pRiA4b_Orf3-like"/>
</dbReference>
<comment type="caution">
    <text evidence="3">The sequence shown here is derived from an EMBL/GenBank/DDBJ whole genome shotgun (WGS) entry which is preliminary data.</text>
</comment>
<dbReference type="SUPFAM" id="SSF159941">
    <property type="entry name" value="MM3350-like"/>
    <property type="match status" value="1"/>
</dbReference>
<proteinExistence type="predicted"/>
<evidence type="ECO:0000313" key="4">
    <source>
        <dbReference type="Proteomes" id="UP001500837"/>
    </source>
</evidence>
<evidence type="ECO:0000259" key="2">
    <source>
        <dbReference type="Pfam" id="PF25912"/>
    </source>
</evidence>
<dbReference type="Pfam" id="PF07929">
    <property type="entry name" value="PRiA4_ORF3"/>
    <property type="match status" value="1"/>
</dbReference>
<dbReference type="AlphaFoldDB" id="A0AAV3S4C1"/>
<feature type="domain" description="DUF7964" evidence="2">
    <location>
        <begin position="167"/>
        <end position="251"/>
    </location>
</feature>
<dbReference type="RefSeq" id="WP_343749164.1">
    <property type="nucleotide sequence ID" value="NZ_BAAABL010000016.1"/>
</dbReference>
<dbReference type="Proteomes" id="UP001500837">
    <property type="component" value="Unassembled WGS sequence"/>
</dbReference>
<name>A0AAV3S4C1_9EURY</name>
<keyword evidence="4" id="KW-1185">Reference proteome</keyword>
<dbReference type="Gene3D" id="3.10.290.30">
    <property type="entry name" value="MM3350-like"/>
    <property type="match status" value="1"/>
</dbReference>